<name>A0AA35ZQM8_LACSI</name>
<protein>
    <recommendedName>
        <fullName evidence="2">RING-type E3 ubiquitin transferase</fullName>
        <ecNumber evidence="2">2.3.2.27</ecNumber>
    </recommendedName>
</protein>
<dbReference type="PANTHER" id="PTHR15710">
    <property type="entry name" value="E3 UBIQUITIN-PROTEIN LIGASE PRAJA"/>
    <property type="match status" value="1"/>
</dbReference>
<dbReference type="GO" id="GO:0008270">
    <property type="term" value="F:zinc ion binding"/>
    <property type="evidence" value="ECO:0007669"/>
    <property type="project" value="UniProtKB-KW"/>
</dbReference>
<keyword evidence="4" id="KW-0479">Metal-binding</keyword>
<dbReference type="InterPro" id="IPR013083">
    <property type="entry name" value="Znf_RING/FYVE/PHD"/>
</dbReference>
<organism evidence="11 12">
    <name type="scientific">Lactuca saligna</name>
    <name type="common">Willowleaf lettuce</name>
    <dbReference type="NCBI Taxonomy" id="75948"/>
    <lineage>
        <taxon>Eukaryota</taxon>
        <taxon>Viridiplantae</taxon>
        <taxon>Streptophyta</taxon>
        <taxon>Embryophyta</taxon>
        <taxon>Tracheophyta</taxon>
        <taxon>Spermatophyta</taxon>
        <taxon>Magnoliopsida</taxon>
        <taxon>eudicotyledons</taxon>
        <taxon>Gunneridae</taxon>
        <taxon>Pentapetalae</taxon>
        <taxon>asterids</taxon>
        <taxon>campanulids</taxon>
        <taxon>Asterales</taxon>
        <taxon>Asteraceae</taxon>
        <taxon>Cichorioideae</taxon>
        <taxon>Cichorieae</taxon>
        <taxon>Lactucinae</taxon>
        <taxon>Lactuca</taxon>
    </lineage>
</organism>
<feature type="domain" description="RING-type" evidence="10">
    <location>
        <begin position="202"/>
        <end position="243"/>
    </location>
</feature>
<proteinExistence type="predicted"/>
<comment type="catalytic activity">
    <reaction evidence="1">
        <text>S-ubiquitinyl-[E2 ubiquitin-conjugating enzyme]-L-cysteine + [acceptor protein]-L-lysine = [E2 ubiquitin-conjugating enzyme]-L-cysteine + N(6)-ubiquitinyl-[acceptor protein]-L-lysine.</text>
        <dbReference type="EC" id="2.3.2.27"/>
    </reaction>
</comment>
<evidence type="ECO:0000256" key="4">
    <source>
        <dbReference type="ARBA" id="ARBA00022723"/>
    </source>
</evidence>
<dbReference type="EC" id="2.3.2.27" evidence="2"/>
<evidence type="ECO:0000256" key="8">
    <source>
        <dbReference type="PROSITE-ProRule" id="PRU00175"/>
    </source>
</evidence>
<keyword evidence="9" id="KW-1133">Transmembrane helix</keyword>
<keyword evidence="5 8" id="KW-0863">Zinc-finger</keyword>
<dbReference type="Pfam" id="PF13639">
    <property type="entry name" value="zf-RING_2"/>
    <property type="match status" value="1"/>
</dbReference>
<evidence type="ECO:0000256" key="9">
    <source>
        <dbReference type="SAM" id="Phobius"/>
    </source>
</evidence>
<dbReference type="CDD" id="cd16669">
    <property type="entry name" value="RING-H2_RNF181"/>
    <property type="match status" value="1"/>
</dbReference>
<dbReference type="InterPro" id="IPR001841">
    <property type="entry name" value="Znf_RING"/>
</dbReference>
<gene>
    <name evidence="11" type="ORF">LSALG_LOCUS34870</name>
</gene>
<dbReference type="SMART" id="SM00184">
    <property type="entry name" value="RING"/>
    <property type="match status" value="1"/>
</dbReference>
<dbReference type="GO" id="GO:0016567">
    <property type="term" value="P:protein ubiquitination"/>
    <property type="evidence" value="ECO:0007669"/>
    <property type="project" value="TreeGrafter"/>
</dbReference>
<dbReference type="InterPro" id="IPR010543">
    <property type="entry name" value="DUF1117"/>
</dbReference>
<evidence type="ECO:0000256" key="6">
    <source>
        <dbReference type="ARBA" id="ARBA00022786"/>
    </source>
</evidence>
<keyword evidence="6" id="KW-0833">Ubl conjugation pathway</keyword>
<sequence>MSMDDSLYSSYWCYRCSQFINVPTHRLDSSFFCPDCNGGFVEELGGPTQIPESTLSDSHRRRFPAAALYMVGNEQHSSVSSPSPPVLRRTVRNPGDRWPFNPVIVVRGQTSNGNTPPVESGNGRGFEMYYDDGAGSGLRPLPVSMSEFLLGAGFDRLLDQLTQIEANGLGRIDQNPPASKAAIEALPTIEIQEIHTFTESHCAVCKDPFELQTEAKEMPCKHLYHSGCILPWLSLRNSCPVCRHELPSDNQESVSDDNDVAAGLTIWRLPGGGFAVGRRGREREIPVVFTEMDGGFNINGGPWRRRSWDLRGNGGGGNGGFRRFFNNMFSCFSGGGRGRRGLSSSSSSSSDDGVSHRSRFIPAIFSSSSRRQRAWASDELFIPIASLLLVLPINCTFPYYCITSTHQ</sequence>
<dbReference type="FunFam" id="3.30.40.10:FF:000022">
    <property type="entry name" value="E3 ubiquitin-protein ligase RING1-like"/>
    <property type="match status" value="1"/>
</dbReference>
<dbReference type="GO" id="GO:0061630">
    <property type="term" value="F:ubiquitin protein ligase activity"/>
    <property type="evidence" value="ECO:0007669"/>
    <property type="project" value="UniProtKB-EC"/>
</dbReference>
<dbReference type="EMBL" id="OX465084">
    <property type="protein sequence ID" value="CAI9295957.1"/>
    <property type="molecule type" value="Genomic_DNA"/>
</dbReference>
<dbReference type="Gene3D" id="3.30.40.10">
    <property type="entry name" value="Zinc/RING finger domain, C3HC4 (zinc finger)"/>
    <property type="match status" value="1"/>
</dbReference>
<evidence type="ECO:0000256" key="1">
    <source>
        <dbReference type="ARBA" id="ARBA00000900"/>
    </source>
</evidence>
<dbReference type="Pfam" id="PF06547">
    <property type="entry name" value="DUF1117"/>
    <property type="match status" value="1"/>
</dbReference>
<evidence type="ECO:0000256" key="5">
    <source>
        <dbReference type="ARBA" id="ARBA00022771"/>
    </source>
</evidence>
<dbReference type="PANTHER" id="PTHR15710:SF217">
    <property type="entry name" value="E3 UBIQUITIN-PROTEIN LIGASE RDUF2"/>
    <property type="match status" value="1"/>
</dbReference>
<keyword evidence="12" id="KW-1185">Reference proteome</keyword>
<dbReference type="GO" id="GO:0005737">
    <property type="term" value="C:cytoplasm"/>
    <property type="evidence" value="ECO:0007669"/>
    <property type="project" value="TreeGrafter"/>
</dbReference>
<keyword evidence="7" id="KW-0862">Zinc</keyword>
<keyword evidence="9" id="KW-0472">Membrane</keyword>
<dbReference type="PROSITE" id="PS50089">
    <property type="entry name" value="ZF_RING_2"/>
    <property type="match status" value="1"/>
</dbReference>
<evidence type="ECO:0000259" key="10">
    <source>
        <dbReference type="PROSITE" id="PS50089"/>
    </source>
</evidence>
<dbReference type="InterPro" id="IPR039525">
    <property type="entry name" value="RNF126-like_zinc-ribbon"/>
</dbReference>
<feature type="transmembrane region" description="Helical" evidence="9">
    <location>
        <begin position="380"/>
        <end position="402"/>
    </location>
</feature>
<keyword evidence="9" id="KW-0812">Transmembrane</keyword>
<dbReference type="Pfam" id="PF14369">
    <property type="entry name" value="Zn_ribbon_19"/>
    <property type="match status" value="1"/>
</dbReference>
<evidence type="ECO:0000256" key="7">
    <source>
        <dbReference type="ARBA" id="ARBA00022833"/>
    </source>
</evidence>
<evidence type="ECO:0000256" key="3">
    <source>
        <dbReference type="ARBA" id="ARBA00022679"/>
    </source>
</evidence>
<dbReference type="SUPFAM" id="SSF57850">
    <property type="entry name" value="RING/U-box"/>
    <property type="match status" value="1"/>
</dbReference>
<evidence type="ECO:0000313" key="12">
    <source>
        <dbReference type="Proteomes" id="UP001177003"/>
    </source>
</evidence>
<evidence type="ECO:0000256" key="2">
    <source>
        <dbReference type="ARBA" id="ARBA00012483"/>
    </source>
</evidence>
<dbReference type="AlphaFoldDB" id="A0AA35ZQM8"/>
<dbReference type="Proteomes" id="UP001177003">
    <property type="component" value="Chromosome 8"/>
</dbReference>
<accession>A0AA35ZQM8</accession>
<keyword evidence="3" id="KW-0808">Transferase</keyword>
<evidence type="ECO:0000313" key="11">
    <source>
        <dbReference type="EMBL" id="CAI9295957.1"/>
    </source>
</evidence>
<reference evidence="11" key="1">
    <citation type="submission" date="2023-04" db="EMBL/GenBank/DDBJ databases">
        <authorList>
            <person name="Vijverberg K."/>
            <person name="Xiong W."/>
            <person name="Schranz E."/>
        </authorList>
    </citation>
    <scope>NUCLEOTIDE SEQUENCE</scope>
</reference>